<evidence type="ECO:0000313" key="4">
    <source>
        <dbReference type="Proteomes" id="UP000479710"/>
    </source>
</evidence>
<dbReference type="OrthoDB" id="1356450at2759"/>
<dbReference type="EMBL" id="SPHZ02000004">
    <property type="protein sequence ID" value="KAF0922027.1"/>
    <property type="molecule type" value="Genomic_DNA"/>
</dbReference>
<dbReference type="InterPro" id="IPR055414">
    <property type="entry name" value="LRR_R13L4/SHOC2-like"/>
</dbReference>
<dbReference type="Proteomes" id="UP000479710">
    <property type="component" value="Unassembled WGS sequence"/>
</dbReference>
<evidence type="ECO:0000256" key="1">
    <source>
        <dbReference type="ARBA" id="ARBA00022737"/>
    </source>
</evidence>
<keyword evidence="4" id="KW-1185">Reference proteome</keyword>
<organism evidence="3 4">
    <name type="scientific">Oryza meyeriana var. granulata</name>
    <dbReference type="NCBI Taxonomy" id="110450"/>
    <lineage>
        <taxon>Eukaryota</taxon>
        <taxon>Viridiplantae</taxon>
        <taxon>Streptophyta</taxon>
        <taxon>Embryophyta</taxon>
        <taxon>Tracheophyta</taxon>
        <taxon>Spermatophyta</taxon>
        <taxon>Magnoliopsida</taxon>
        <taxon>Liliopsida</taxon>
        <taxon>Poales</taxon>
        <taxon>Poaceae</taxon>
        <taxon>BOP clade</taxon>
        <taxon>Oryzoideae</taxon>
        <taxon>Oryzeae</taxon>
        <taxon>Oryzinae</taxon>
        <taxon>Oryza</taxon>
        <taxon>Oryza meyeriana</taxon>
    </lineage>
</organism>
<gene>
    <name evidence="3" type="ORF">E2562_023987</name>
</gene>
<dbReference type="InterPro" id="IPR032675">
    <property type="entry name" value="LRR_dom_sf"/>
</dbReference>
<evidence type="ECO:0000259" key="2">
    <source>
        <dbReference type="Pfam" id="PF23598"/>
    </source>
</evidence>
<dbReference type="AlphaFoldDB" id="A0A6G1EBA6"/>
<dbReference type="Pfam" id="PF23598">
    <property type="entry name" value="LRR_14"/>
    <property type="match status" value="1"/>
</dbReference>
<name>A0A6G1EBA6_9ORYZ</name>
<reference evidence="3 4" key="1">
    <citation type="submission" date="2019-11" db="EMBL/GenBank/DDBJ databases">
        <title>Whole genome sequence of Oryza granulata.</title>
        <authorList>
            <person name="Li W."/>
        </authorList>
    </citation>
    <scope>NUCLEOTIDE SEQUENCE [LARGE SCALE GENOMIC DNA]</scope>
    <source>
        <strain evidence="4">cv. Menghai</strain>
        <tissue evidence="3">Leaf</tissue>
    </source>
</reference>
<dbReference type="Gene3D" id="3.80.10.10">
    <property type="entry name" value="Ribonuclease Inhibitor"/>
    <property type="match status" value="1"/>
</dbReference>
<protein>
    <recommendedName>
        <fullName evidence="2">Disease resistance R13L4/SHOC-2-like LRR domain-containing protein</fullName>
    </recommendedName>
</protein>
<feature type="domain" description="Disease resistance R13L4/SHOC-2-like LRR" evidence="2">
    <location>
        <begin position="17"/>
        <end position="110"/>
    </location>
</feature>
<dbReference type="SUPFAM" id="SSF52058">
    <property type="entry name" value="L domain-like"/>
    <property type="match status" value="1"/>
</dbReference>
<proteinExistence type="predicted"/>
<evidence type="ECO:0000313" key="3">
    <source>
        <dbReference type="EMBL" id="KAF0922027.1"/>
    </source>
</evidence>
<sequence length="136" mass="14980">MLQMNTSLRAIPGSFLQCVPALTYLDLSDTIIMALPGEISSLVGLRYLNVSGTFISALPPVLVHLTQLEHLLLSDTNMLDSIPRSVILGLQKLKILDGEEGKVLHLVKALYGLWQAPHACDYCTVTVTDIWAHWIV</sequence>
<keyword evidence="1" id="KW-0677">Repeat</keyword>
<comment type="caution">
    <text evidence="3">The sequence shown here is derived from an EMBL/GenBank/DDBJ whole genome shotgun (WGS) entry which is preliminary data.</text>
</comment>
<dbReference type="PANTHER" id="PTHR47186">
    <property type="entry name" value="LEUCINE-RICH REPEAT-CONTAINING PROTEIN 57"/>
    <property type="match status" value="1"/>
</dbReference>
<dbReference type="PANTHER" id="PTHR47186:SF20">
    <property type="entry name" value="DISEASE RESISTANCE PROTEIN RPS5-LIKE"/>
    <property type="match status" value="1"/>
</dbReference>
<accession>A0A6G1EBA6</accession>